<dbReference type="PROSITE" id="PS51473">
    <property type="entry name" value="GNK2"/>
    <property type="match status" value="2"/>
</dbReference>
<evidence type="ECO:0000256" key="3">
    <source>
        <dbReference type="SAM" id="MobiDB-lite"/>
    </source>
</evidence>
<evidence type="ECO:0000259" key="5">
    <source>
        <dbReference type="PROSITE" id="PS51473"/>
    </source>
</evidence>
<proteinExistence type="predicted"/>
<accession>A0A816W8P8</accession>
<dbReference type="CDD" id="cd00298">
    <property type="entry name" value="ACD_sHsps_p23-like"/>
    <property type="match status" value="1"/>
</dbReference>
<feature type="region of interest" description="Disordered" evidence="3">
    <location>
        <begin position="255"/>
        <end position="297"/>
    </location>
</feature>
<dbReference type="PANTHER" id="PTHR32099">
    <property type="entry name" value="CYSTEINE-RICH REPEAT SECRETORY PROTEIN"/>
    <property type="match status" value="1"/>
</dbReference>
<dbReference type="FunFam" id="3.30.430.20:FF:000007">
    <property type="entry name" value="Cysteine-rich receptor-like protein kinase 11"/>
    <property type="match status" value="1"/>
</dbReference>
<evidence type="ECO:0000256" key="1">
    <source>
        <dbReference type="ARBA" id="ARBA00022729"/>
    </source>
</evidence>
<dbReference type="InterPro" id="IPR002902">
    <property type="entry name" value="GNK2"/>
</dbReference>
<evidence type="ECO:0000256" key="2">
    <source>
        <dbReference type="ARBA" id="ARBA00022737"/>
    </source>
</evidence>
<dbReference type="PANTHER" id="PTHR32099:SF92">
    <property type="entry name" value="CYSTEINE-RICH RECEPTOR-LIKE PROTEIN KINASE 11"/>
    <property type="match status" value="1"/>
</dbReference>
<dbReference type="FunFam" id="3.30.430.20:FF:000003">
    <property type="entry name" value="Cysteine-rich RLK (RECEPTOR-like protein kinase) 10"/>
    <property type="match status" value="1"/>
</dbReference>
<dbReference type="Pfam" id="PF01657">
    <property type="entry name" value="Stress-antifung"/>
    <property type="match status" value="2"/>
</dbReference>
<keyword evidence="2" id="KW-0677">Repeat</keyword>
<protein>
    <submittedName>
        <fullName evidence="6">(rape) hypothetical protein</fullName>
    </submittedName>
</protein>
<dbReference type="AlphaFoldDB" id="A0A816W8P8"/>
<dbReference type="CDD" id="cd23509">
    <property type="entry name" value="Gnk2-like"/>
    <property type="match status" value="2"/>
</dbReference>
<dbReference type="EMBL" id="HG994357">
    <property type="protein sequence ID" value="CAF2130038.1"/>
    <property type="molecule type" value="Genomic_DNA"/>
</dbReference>
<organism evidence="6">
    <name type="scientific">Brassica napus</name>
    <name type="common">Rape</name>
    <dbReference type="NCBI Taxonomy" id="3708"/>
    <lineage>
        <taxon>Eukaryota</taxon>
        <taxon>Viridiplantae</taxon>
        <taxon>Streptophyta</taxon>
        <taxon>Embryophyta</taxon>
        <taxon>Tracheophyta</taxon>
        <taxon>Spermatophyta</taxon>
        <taxon>Magnoliopsida</taxon>
        <taxon>eudicotyledons</taxon>
        <taxon>Gunneridae</taxon>
        <taxon>Pentapetalae</taxon>
        <taxon>rosids</taxon>
        <taxon>malvids</taxon>
        <taxon>Brassicales</taxon>
        <taxon>Brassicaceae</taxon>
        <taxon>Brassiceae</taxon>
        <taxon>Brassica</taxon>
    </lineage>
</organism>
<sequence length="605" mass="66669">MKQRSSLLILCSVLIVFFVASVSAQTCVHNGKNFIPNGTYDANRRLILSSLPSNAAAQDGFYSGSIGQEPSRVYAAGMCIPGAEANDCSACIKGASDWLVQDCTNQTDAYYWALDPTLCLVRYSNNSFSGSAGYWEIVPQYLVMNTANINSNLTEFKKIWERLIHSIIAAASAPKSRYKADVAALTPFQNIYALMQCTPDVSSGDCDNCLRQSVIDYQSCCGEKTGGYVMRPICFFRWQLFTFSKAFGNITLAPPSPHPSPPPLLQRQPSSASDQAKKTDTDLLTPTRTRYNPNRSRTELLYNPNGVDFDKPEKPKPEWIKPKPDWDPECPRLIIIIIIIVVVFARRSTRGGKSDQQAEFNQKGFYALNNPFQTNGPKWFCEKKWLGIEVPDMYLRLDLPGVGPDPDDVDVSVVDSKRVLIIKALAPCLNINDSSPRSYETYFRLDCHCCEISSVDNPQVTHGVLRLLVSTTPINIGGSPDDDIHSRLLRLDPDADQEPELSGQIVEPHPGLSEGPASAYEYKQLLGDSVYVRLDMPGVSDVDINVDTVNKRVDVVGEAPTVSHDSGGRSYSAVAAHLGLGALITPPRVEHNVENGVVRLFIHPG</sequence>
<dbReference type="InterPro" id="IPR038408">
    <property type="entry name" value="GNK2_sf"/>
</dbReference>
<keyword evidence="1 4" id="KW-0732">Signal</keyword>
<dbReference type="InterPro" id="IPR008978">
    <property type="entry name" value="HSP20-like_chaperone"/>
</dbReference>
<gene>
    <name evidence="6" type="ORF">DARMORV10_A03P49970.1</name>
</gene>
<evidence type="ECO:0000313" key="6">
    <source>
        <dbReference type="EMBL" id="CAF2130038.1"/>
    </source>
</evidence>
<feature type="domain" description="Gnk2-homologous" evidence="5">
    <location>
        <begin position="137"/>
        <end position="243"/>
    </location>
</feature>
<feature type="chain" id="PRO_5032451599" evidence="4">
    <location>
        <begin position="25"/>
        <end position="605"/>
    </location>
</feature>
<dbReference type="Proteomes" id="UP001295469">
    <property type="component" value="Chromosome A03"/>
</dbReference>
<feature type="signal peptide" evidence="4">
    <location>
        <begin position="1"/>
        <end position="24"/>
    </location>
</feature>
<dbReference type="Gene3D" id="3.30.430.20">
    <property type="entry name" value="Gnk2 domain, C-X8-C-X2-C motif"/>
    <property type="match status" value="2"/>
</dbReference>
<feature type="compositionally biased region" description="Pro residues" evidence="3">
    <location>
        <begin position="255"/>
        <end position="264"/>
    </location>
</feature>
<evidence type="ECO:0000256" key="4">
    <source>
        <dbReference type="SAM" id="SignalP"/>
    </source>
</evidence>
<dbReference type="SUPFAM" id="SSF49764">
    <property type="entry name" value="HSP20-like chaperones"/>
    <property type="match status" value="1"/>
</dbReference>
<reference evidence="6" key="1">
    <citation type="submission" date="2021-01" db="EMBL/GenBank/DDBJ databases">
        <authorList>
            <consortium name="Genoscope - CEA"/>
            <person name="William W."/>
        </authorList>
    </citation>
    <scope>NUCLEOTIDE SEQUENCE</scope>
</reference>
<name>A0A816W8P8_BRANA</name>
<feature type="domain" description="Gnk2-homologous" evidence="5">
    <location>
        <begin position="22"/>
        <end position="128"/>
    </location>
</feature>